<evidence type="ECO:0000259" key="1">
    <source>
        <dbReference type="Pfam" id="PF00652"/>
    </source>
</evidence>
<name>V4AZQ7_LOTGI</name>
<dbReference type="PROSITE" id="PS50231">
    <property type="entry name" value="RICIN_B_LECTIN"/>
    <property type="match status" value="1"/>
</dbReference>
<accession>V4AZQ7</accession>
<dbReference type="InterPro" id="IPR035992">
    <property type="entry name" value="Ricin_B-like_lectins"/>
</dbReference>
<dbReference type="Pfam" id="PF00652">
    <property type="entry name" value="Ricin_B_lectin"/>
    <property type="match status" value="1"/>
</dbReference>
<dbReference type="RefSeq" id="XP_009046131.1">
    <property type="nucleotide sequence ID" value="XM_009047883.1"/>
</dbReference>
<dbReference type="Gene3D" id="2.80.10.50">
    <property type="match status" value="1"/>
</dbReference>
<sequence length="104" mass="12470">MGSNQLWYHCKFGQIRRHRGCFEPHKEKQGQITSWYCTGEYSEKQHWLYRDDQSIYHGETKQCLDVVSEGKRTYRLVLNNCNNQPSQQWRWLRSSPPGPIPQIN</sequence>
<proteinExistence type="predicted"/>
<evidence type="ECO:0000313" key="3">
    <source>
        <dbReference type="Proteomes" id="UP000030746"/>
    </source>
</evidence>
<dbReference type="SUPFAM" id="SSF50370">
    <property type="entry name" value="Ricin B-like lectins"/>
    <property type="match status" value="1"/>
</dbReference>
<dbReference type="AlphaFoldDB" id="V4AZQ7"/>
<keyword evidence="3" id="KW-1185">Reference proteome</keyword>
<protein>
    <recommendedName>
        <fullName evidence="1">Ricin B lectin domain-containing protein</fullName>
    </recommendedName>
</protein>
<evidence type="ECO:0000313" key="2">
    <source>
        <dbReference type="EMBL" id="ESP03208.1"/>
    </source>
</evidence>
<dbReference type="KEGG" id="lgi:LOTGIDRAFT_237815"/>
<reference evidence="2 3" key="1">
    <citation type="journal article" date="2013" name="Nature">
        <title>Insights into bilaterian evolution from three spiralian genomes.</title>
        <authorList>
            <person name="Simakov O."/>
            <person name="Marletaz F."/>
            <person name="Cho S.J."/>
            <person name="Edsinger-Gonzales E."/>
            <person name="Havlak P."/>
            <person name="Hellsten U."/>
            <person name="Kuo D.H."/>
            <person name="Larsson T."/>
            <person name="Lv J."/>
            <person name="Arendt D."/>
            <person name="Savage R."/>
            <person name="Osoegawa K."/>
            <person name="de Jong P."/>
            <person name="Grimwood J."/>
            <person name="Chapman J.A."/>
            <person name="Shapiro H."/>
            <person name="Aerts A."/>
            <person name="Otillar R.P."/>
            <person name="Terry A.Y."/>
            <person name="Boore J.L."/>
            <person name="Grigoriev I.V."/>
            <person name="Lindberg D.R."/>
            <person name="Seaver E.C."/>
            <person name="Weisblat D.A."/>
            <person name="Putnam N.H."/>
            <person name="Rokhsar D.S."/>
        </authorList>
    </citation>
    <scope>NUCLEOTIDE SEQUENCE [LARGE SCALE GENOMIC DNA]</scope>
</reference>
<organism evidence="2 3">
    <name type="scientific">Lottia gigantea</name>
    <name type="common">Giant owl limpet</name>
    <dbReference type="NCBI Taxonomy" id="225164"/>
    <lineage>
        <taxon>Eukaryota</taxon>
        <taxon>Metazoa</taxon>
        <taxon>Spiralia</taxon>
        <taxon>Lophotrochozoa</taxon>
        <taxon>Mollusca</taxon>
        <taxon>Gastropoda</taxon>
        <taxon>Patellogastropoda</taxon>
        <taxon>Lottioidea</taxon>
        <taxon>Lottiidae</taxon>
        <taxon>Lottia</taxon>
    </lineage>
</organism>
<dbReference type="EMBL" id="KB200084">
    <property type="protein sequence ID" value="ESP03208.1"/>
    <property type="molecule type" value="Genomic_DNA"/>
</dbReference>
<dbReference type="GeneID" id="20250564"/>
<dbReference type="HOGENOM" id="CLU_2253058_0_0_1"/>
<feature type="domain" description="Ricin B lectin" evidence="1">
    <location>
        <begin position="3"/>
        <end position="89"/>
    </location>
</feature>
<gene>
    <name evidence="2" type="ORF">LOTGIDRAFT_237815</name>
</gene>
<dbReference type="InterPro" id="IPR000772">
    <property type="entry name" value="Ricin_B_lectin"/>
</dbReference>
<dbReference type="Proteomes" id="UP000030746">
    <property type="component" value="Unassembled WGS sequence"/>
</dbReference>
<dbReference type="CTD" id="20250564"/>